<dbReference type="RefSeq" id="WP_394163342.1">
    <property type="nucleotide sequence ID" value="NZ_JBHGCJ010000007.1"/>
</dbReference>
<dbReference type="Pfam" id="PF01914">
    <property type="entry name" value="MarC"/>
    <property type="match status" value="1"/>
</dbReference>
<comment type="subcellular location">
    <subcellularLocation>
        <location evidence="1 7">Cell membrane</location>
        <topology evidence="1 7">Multi-pass membrane protein</topology>
    </subcellularLocation>
</comment>
<dbReference type="EMBL" id="JBHGCJ010000007">
    <property type="protein sequence ID" value="MFG6109609.1"/>
    <property type="molecule type" value="Genomic_DNA"/>
</dbReference>
<evidence type="ECO:0000313" key="9">
    <source>
        <dbReference type="Proteomes" id="UP001605261"/>
    </source>
</evidence>
<evidence type="ECO:0000256" key="5">
    <source>
        <dbReference type="ARBA" id="ARBA00022989"/>
    </source>
</evidence>
<feature type="transmembrane region" description="Helical" evidence="7">
    <location>
        <begin position="58"/>
        <end position="82"/>
    </location>
</feature>
<evidence type="ECO:0000256" key="1">
    <source>
        <dbReference type="ARBA" id="ARBA00004651"/>
    </source>
</evidence>
<accession>A0ABW7D1C7</accession>
<protein>
    <recommendedName>
        <fullName evidence="7">UPF0056 membrane protein</fullName>
    </recommendedName>
</protein>
<proteinExistence type="inferred from homology"/>
<evidence type="ECO:0000313" key="8">
    <source>
        <dbReference type="EMBL" id="MFG6109609.1"/>
    </source>
</evidence>
<keyword evidence="3" id="KW-1003">Cell membrane</keyword>
<evidence type="ECO:0000256" key="3">
    <source>
        <dbReference type="ARBA" id="ARBA00022475"/>
    </source>
</evidence>
<keyword evidence="9" id="KW-1185">Reference proteome</keyword>
<feature type="transmembrane region" description="Helical" evidence="7">
    <location>
        <begin position="94"/>
        <end position="115"/>
    </location>
</feature>
<evidence type="ECO:0000256" key="4">
    <source>
        <dbReference type="ARBA" id="ARBA00022692"/>
    </source>
</evidence>
<reference evidence="8 9" key="1">
    <citation type="submission" date="2024-09" db="EMBL/GenBank/DDBJ databases">
        <authorList>
            <consortium name="All-Russian atlas of soil microorganisms"/>
            <consortium name="as a basis for the search for new antimicrobial producers and enzymes with unique properties"/>
            <person name="Sokolova E.A."/>
            <person name="Voronina E.N."/>
        </authorList>
    </citation>
    <scope>NUCLEOTIDE SEQUENCE [LARGE SCALE GENOMIC DNA]</scope>
    <source>
        <strain evidence="8 9">AF-22b-331.1</strain>
    </source>
</reference>
<dbReference type="Proteomes" id="UP001605261">
    <property type="component" value="Unassembled WGS sequence"/>
</dbReference>
<comment type="caution">
    <text evidence="8">The sequence shown here is derived from an EMBL/GenBank/DDBJ whole genome shotgun (WGS) entry which is preliminary data.</text>
</comment>
<evidence type="ECO:0000256" key="7">
    <source>
        <dbReference type="RuleBase" id="RU362048"/>
    </source>
</evidence>
<comment type="similarity">
    <text evidence="2 7">Belongs to the UPF0056 (MarC) family.</text>
</comment>
<gene>
    <name evidence="8" type="ORF">ACEU0G_003624</name>
</gene>
<feature type="transmembrane region" description="Helical" evidence="7">
    <location>
        <begin position="247"/>
        <end position="264"/>
    </location>
</feature>
<dbReference type="NCBIfam" id="TIGR00427">
    <property type="entry name" value="NAAT family transporter"/>
    <property type="match status" value="1"/>
</dbReference>
<dbReference type="PANTHER" id="PTHR33508">
    <property type="entry name" value="UPF0056 MEMBRANE PROTEIN YHCE"/>
    <property type="match status" value="1"/>
</dbReference>
<sequence>MTWIKPTRIMRPGPRIQPSATRGRASHLHCLRGMVRTGPARAPLRLLPAMWNDFSHTFLVIFTSLLPVINPPGAALLVLGLLPDATVAQRARVARAVAFNSLVMLAASIGIGAYVLSFFGISIPVLRLAGGLVIAATGWRLLQAPAQSEHGTLAGAAQAEAREDVDATLESQLFYPFTLPLTVGPGSIAVAIAVGTSSPAEGPETVHVAAAASALVALCVLIYLCMRYAGRLQSLLGRTGTQVVLRLLAFVLLCIGVQIGWLGLSELLGLPSVH</sequence>
<feature type="transmembrane region" description="Helical" evidence="7">
    <location>
        <begin position="206"/>
        <end position="226"/>
    </location>
</feature>
<feature type="transmembrane region" description="Helical" evidence="7">
    <location>
        <begin position="173"/>
        <end position="194"/>
    </location>
</feature>
<evidence type="ECO:0000256" key="6">
    <source>
        <dbReference type="ARBA" id="ARBA00023136"/>
    </source>
</evidence>
<dbReference type="PANTHER" id="PTHR33508:SF1">
    <property type="entry name" value="UPF0056 MEMBRANE PROTEIN YHCE"/>
    <property type="match status" value="1"/>
</dbReference>
<keyword evidence="4 7" id="KW-0812">Transmembrane</keyword>
<dbReference type="InterPro" id="IPR002771">
    <property type="entry name" value="Multi_antbiot-R_MarC"/>
</dbReference>
<keyword evidence="5 7" id="KW-1133">Transmembrane helix</keyword>
<organism evidence="8 9">
    <name type="scientific">Stenotrophomonas nematodicola</name>
    <dbReference type="NCBI Taxonomy" id="2656746"/>
    <lineage>
        <taxon>Bacteria</taxon>
        <taxon>Pseudomonadati</taxon>
        <taxon>Pseudomonadota</taxon>
        <taxon>Gammaproteobacteria</taxon>
        <taxon>Lysobacterales</taxon>
        <taxon>Lysobacteraceae</taxon>
        <taxon>Stenotrophomonas</taxon>
    </lineage>
</organism>
<evidence type="ECO:0000256" key="2">
    <source>
        <dbReference type="ARBA" id="ARBA00009784"/>
    </source>
</evidence>
<name>A0ABW7D1C7_9GAMM</name>
<comment type="caution">
    <text evidence="7">Lacks conserved residue(s) required for the propagation of feature annotation.</text>
</comment>
<keyword evidence="6 7" id="KW-0472">Membrane</keyword>